<keyword evidence="10" id="KW-0472">Membrane</keyword>
<dbReference type="GO" id="GO:0016020">
    <property type="term" value="C:membrane"/>
    <property type="evidence" value="ECO:0007669"/>
    <property type="project" value="InterPro"/>
</dbReference>
<dbReference type="Proteomes" id="UP000598146">
    <property type="component" value="Unassembled WGS sequence"/>
</dbReference>
<evidence type="ECO:0000313" key="13">
    <source>
        <dbReference type="EMBL" id="MBG0566376.1"/>
    </source>
</evidence>
<dbReference type="PROSITE" id="PS51257">
    <property type="entry name" value="PROKAR_LIPOPROTEIN"/>
    <property type="match status" value="1"/>
</dbReference>
<evidence type="ECO:0000313" key="14">
    <source>
        <dbReference type="Proteomes" id="UP000598146"/>
    </source>
</evidence>
<dbReference type="EMBL" id="JADQTO010000020">
    <property type="protein sequence ID" value="MBG0566376.1"/>
    <property type="molecule type" value="Genomic_DNA"/>
</dbReference>
<keyword evidence="8" id="KW-0902">Two-component regulatory system</keyword>
<dbReference type="InterPro" id="IPR036890">
    <property type="entry name" value="HATPase_C_sf"/>
</dbReference>
<protein>
    <recommendedName>
        <fullName evidence="2">histidine kinase</fullName>
        <ecNumber evidence="2">2.7.13.3</ecNumber>
    </recommendedName>
</protein>
<feature type="transmembrane region" description="Helical" evidence="10">
    <location>
        <begin position="30"/>
        <end position="48"/>
    </location>
</feature>
<keyword evidence="6 13" id="KW-0418">Kinase</keyword>
<evidence type="ECO:0000256" key="2">
    <source>
        <dbReference type="ARBA" id="ARBA00012438"/>
    </source>
</evidence>
<evidence type="ECO:0000256" key="5">
    <source>
        <dbReference type="ARBA" id="ARBA00022741"/>
    </source>
</evidence>
<dbReference type="PANTHER" id="PTHR24421:SF10">
    <property type="entry name" value="NITRATE_NITRITE SENSOR PROTEIN NARQ"/>
    <property type="match status" value="1"/>
</dbReference>
<dbReference type="InterPro" id="IPR011712">
    <property type="entry name" value="Sig_transdc_His_kin_sub3_dim/P"/>
</dbReference>
<dbReference type="AlphaFoldDB" id="A0A931CFP2"/>
<comment type="caution">
    <text evidence="13">The sequence shown here is derived from an EMBL/GenBank/DDBJ whole genome shotgun (WGS) entry which is preliminary data.</text>
</comment>
<keyword evidence="10" id="KW-1133">Transmembrane helix</keyword>
<keyword evidence="7" id="KW-0067">ATP-binding</keyword>
<dbReference type="Gene3D" id="1.20.5.1930">
    <property type="match status" value="1"/>
</dbReference>
<accession>A0A931CFP2</accession>
<feature type="transmembrane region" description="Helical" evidence="10">
    <location>
        <begin position="7"/>
        <end position="24"/>
    </location>
</feature>
<keyword evidence="10" id="KW-0812">Transmembrane</keyword>
<evidence type="ECO:0000259" key="12">
    <source>
        <dbReference type="Pfam" id="PF07730"/>
    </source>
</evidence>
<dbReference type="GO" id="GO:0005524">
    <property type="term" value="F:ATP binding"/>
    <property type="evidence" value="ECO:0007669"/>
    <property type="project" value="UniProtKB-KW"/>
</dbReference>
<dbReference type="InterPro" id="IPR050482">
    <property type="entry name" value="Sensor_HK_TwoCompSys"/>
</dbReference>
<dbReference type="Pfam" id="PF07730">
    <property type="entry name" value="HisKA_3"/>
    <property type="match status" value="1"/>
</dbReference>
<evidence type="ECO:0000256" key="10">
    <source>
        <dbReference type="SAM" id="Phobius"/>
    </source>
</evidence>
<organism evidence="13 14">
    <name type="scientific">Actinoplanes aureus</name>
    <dbReference type="NCBI Taxonomy" id="2792083"/>
    <lineage>
        <taxon>Bacteria</taxon>
        <taxon>Bacillati</taxon>
        <taxon>Actinomycetota</taxon>
        <taxon>Actinomycetes</taxon>
        <taxon>Micromonosporales</taxon>
        <taxon>Micromonosporaceae</taxon>
        <taxon>Actinoplanes</taxon>
    </lineage>
</organism>
<evidence type="ECO:0000256" key="4">
    <source>
        <dbReference type="ARBA" id="ARBA00022679"/>
    </source>
</evidence>
<keyword evidence="4" id="KW-0808">Transferase</keyword>
<feature type="transmembrane region" description="Helical" evidence="10">
    <location>
        <begin position="80"/>
        <end position="103"/>
    </location>
</feature>
<dbReference type="InterPro" id="IPR003594">
    <property type="entry name" value="HATPase_dom"/>
</dbReference>
<dbReference type="RefSeq" id="WP_196418156.1">
    <property type="nucleotide sequence ID" value="NZ_JADQTO010000020.1"/>
</dbReference>
<gene>
    <name evidence="13" type="ORF">I4J89_33505</name>
</gene>
<evidence type="ECO:0000256" key="9">
    <source>
        <dbReference type="SAM" id="MobiDB-lite"/>
    </source>
</evidence>
<keyword evidence="3" id="KW-0597">Phosphoprotein</keyword>
<reference evidence="13" key="1">
    <citation type="submission" date="2020-11" db="EMBL/GenBank/DDBJ databases">
        <title>Isolation and identification of active actinomycetes.</title>
        <authorList>
            <person name="Sun X."/>
        </authorList>
    </citation>
    <scope>NUCLEOTIDE SEQUENCE</scope>
    <source>
        <strain evidence="13">NEAU-A11</strain>
    </source>
</reference>
<dbReference type="Gene3D" id="3.30.565.10">
    <property type="entry name" value="Histidine kinase-like ATPase, C-terminal domain"/>
    <property type="match status" value="1"/>
</dbReference>
<feature type="transmembrane region" description="Helical" evidence="10">
    <location>
        <begin position="55"/>
        <end position="74"/>
    </location>
</feature>
<comment type="catalytic activity">
    <reaction evidence="1">
        <text>ATP + protein L-histidine = ADP + protein N-phospho-L-histidine.</text>
        <dbReference type="EC" id="2.7.13.3"/>
    </reaction>
</comment>
<feature type="region of interest" description="Disordered" evidence="9">
    <location>
        <begin position="267"/>
        <end position="293"/>
    </location>
</feature>
<sequence length="326" mass="34428">MTRRHLGWISMAASGCSLGVTFVADLDRPPYLFMLVMAVLAVLLAVAVRWGPHRHIAPAAGLAGTTMALVLWSFTDGMPAAQRIAAAAVWTMPAVVAVVVGGYPRLMAHRRAVAVEQARHAQRLQVARDLHDFVAHDISGIVAQAQAARFVADSRPEAAGPALARIEAAGLAALATMDRMVGMLHEPDAATVRPMPTLDDLPGLVDRFRAAGHLDARLVRNSLNGEVPRDSAAVAYRIVVEALTNVRRHAPAATRVDVSVTGDASGIEVRVRNDTAGPPPQPRRDRRGGRGLSGLREQVEAGGGTLSAGPCERGWEVVAVIPVVAA</sequence>
<keyword evidence="14" id="KW-1185">Reference proteome</keyword>
<keyword evidence="5" id="KW-0547">Nucleotide-binding</keyword>
<evidence type="ECO:0000256" key="7">
    <source>
        <dbReference type="ARBA" id="ARBA00022840"/>
    </source>
</evidence>
<dbReference type="GO" id="GO:0046983">
    <property type="term" value="F:protein dimerization activity"/>
    <property type="evidence" value="ECO:0007669"/>
    <property type="project" value="InterPro"/>
</dbReference>
<feature type="domain" description="Signal transduction histidine kinase subgroup 3 dimerisation and phosphoacceptor" evidence="12">
    <location>
        <begin position="123"/>
        <end position="187"/>
    </location>
</feature>
<dbReference type="GO" id="GO:0000155">
    <property type="term" value="F:phosphorelay sensor kinase activity"/>
    <property type="evidence" value="ECO:0007669"/>
    <property type="project" value="InterPro"/>
</dbReference>
<evidence type="ECO:0000256" key="1">
    <source>
        <dbReference type="ARBA" id="ARBA00000085"/>
    </source>
</evidence>
<dbReference type="SUPFAM" id="SSF55874">
    <property type="entry name" value="ATPase domain of HSP90 chaperone/DNA topoisomerase II/histidine kinase"/>
    <property type="match status" value="1"/>
</dbReference>
<dbReference type="PANTHER" id="PTHR24421">
    <property type="entry name" value="NITRATE/NITRITE SENSOR PROTEIN NARX-RELATED"/>
    <property type="match status" value="1"/>
</dbReference>
<evidence type="ECO:0000259" key="11">
    <source>
        <dbReference type="Pfam" id="PF02518"/>
    </source>
</evidence>
<dbReference type="Pfam" id="PF02518">
    <property type="entry name" value="HATPase_c"/>
    <property type="match status" value="1"/>
</dbReference>
<dbReference type="EC" id="2.7.13.3" evidence="2"/>
<evidence type="ECO:0000256" key="8">
    <source>
        <dbReference type="ARBA" id="ARBA00023012"/>
    </source>
</evidence>
<evidence type="ECO:0000256" key="3">
    <source>
        <dbReference type="ARBA" id="ARBA00022553"/>
    </source>
</evidence>
<evidence type="ECO:0000256" key="6">
    <source>
        <dbReference type="ARBA" id="ARBA00022777"/>
    </source>
</evidence>
<proteinExistence type="predicted"/>
<name>A0A931CFP2_9ACTN</name>
<feature type="domain" description="Histidine kinase/HSP90-like ATPase" evidence="11">
    <location>
        <begin position="235"/>
        <end position="322"/>
    </location>
</feature>